<keyword evidence="2" id="KW-0804">Transcription</keyword>
<feature type="domain" description="M protein trans-acting positive regulator (MGA) PRD" evidence="4">
    <location>
        <begin position="185"/>
        <end position="388"/>
    </location>
</feature>
<keyword evidence="1" id="KW-0805">Transcription regulation</keyword>
<dbReference type="EMBL" id="SCFR01000030">
    <property type="protein sequence ID" value="TFF64736.1"/>
    <property type="molecule type" value="Genomic_DNA"/>
</dbReference>
<protein>
    <recommendedName>
        <fullName evidence="7">Mga helix-turn-helix domain-containing protein</fullName>
    </recommendedName>
</protein>
<proteinExistence type="predicted"/>
<feature type="domain" description="Mga helix-turn-helix" evidence="3">
    <location>
        <begin position="72"/>
        <end position="159"/>
    </location>
</feature>
<dbReference type="RefSeq" id="WP_134744517.1">
    <property type="nucleotide sequence ID" value="NZ_CP119761.1"/>
</dbReference>
<organism evidence="5 6">
    <name type="scientific">Helcococcus ovis</name>
    <dbReference type="NCBI Taxonomy" id="72026"/>
    <lineage>
        <taxon>Bacteria</taxon>
        <taxon>Bacillati</taxon>
        <taxon>Bacillota</taxon>
        <taxon>Tissierellia</taxon>
        <taxon>Tissierellales</taxon>
        <taxon>Peptoniphilaceae</taxon>
        <taxon>Helcococcus</taxon>
    </lineage>
</organism>
<gene>
    <name evidence="5" type="ORF">EQF91_07255</name>
</gene>
<keyword evidence="6" id="KW-1185">Reference proteome</keyword>
<comment type="caution">
    <text evidence="5">The sequence shown here is derived from an EMBL/GenBank/DDBJ whole genome shotgun (WGS) entry which is preliminary data.</text>
</comment>
<sequence length="500" mass="59550">MNNLFSKSTLRHIEIIKLLHMYSNTVNKNKILIELDIKDSTIKKDIVTMNQLYSDILTIKLDNNIIELQYINNCSIESFYRFIVKSSSILDIIENIFFNSYYSLEELANDSYLSVSTTYRIINKFNTISKKYYGFEVDTKNLDFKGDERNVRTFFVQLFKEKYAYSEWPFKEIERSSFHNMIIEFYNINNAKFVYSFLEIMSLICAVNFTRIKNKGFIMNNIDKNNINLNSLQNYINSNPFKEFFNKFNIVLNEDNLIELFYNYLNKDFIFSFKEMIEKSKYVNLISSSLLKILSETDRIRKKFKLNLENLDELIIRIHNGAILYNTNTNINYIAYNRNDFYVTQIKQVFPKFTKDVELFIQDLLIEIKGVAKPFEINHLTYILISTWNDLIPQLFSKKSKLKTLILSRFNSYHAGSLKSQLDLYFKLILDTHLYTENILDLKHIENSDYDLIIADFNPPEKINQPWFYIHENPTIKDYLSISETISLLINKRWLIDNDE</sequence>
<evidence type="ECO:0000313" key="6">
    <source>
        <dbReference type="Proteomes" id="UP000297454"/>
    </source>
</evidence>
<evidence type="ECO:0000259" key="4">
    <source>
        <dbReference type="Pfam" id="PF08270"/>
    </source>
</evidence>
<dbReference type="PANTHER" id="PTHR30185">
    <property type="entry name" value="CRYPTIC BETA-GLUCOSIDE BGL OPERON ANTITERMINATOR"/>
    <property type="match status" value="1"/>
</dbReference>
<accession>A0A4R9BZX7</accession>
<evidence type="ECO:0000313" key="5">
    <source>
        <dbReference type="EMBL" id="TFF64736.1"/>
    </source>
</evidence>
<dbReference type="Proteomes" id="UP000297454">
    <property type="component" value="Unassembled WGS sequence"/>
</dbReference>
<dbReference type="InterPro" id="IPR007737">
    <property type="entry name" value="Mga_HTH"/>
</dbReference>
<dbReference type="InterPro" id="IPR013236">
    <property type="entry name" value="Mga_PRD_dom"/>
</dbReference>
<dbReference type="Pfam" id="PF05043">
    <property type="entry name" value="Mga"/>
    <property type="match status" value="1"/>
</dbReference>
<evidence type="ECO:0000256" key="1">
    <source>
        <dbReference type="ARBA" id="ARBA00023015"/>
    </source>
</evidence>
<evidence type="ECO:0000256" key="2">
    <source>
        <dbReference type="ARBA" id="ARBA00023163"/>
    </source>
</evidence>
<evidence type="ECO:0008006" key="7">
    <source>
        <dbReference type="Google" id="ProtNLM"/>
    </source>
</evidence>
<name>A0A4R9BZX7_9FIRM</name>
<evidence type="ECO:0000259" key="3">
    <source>
        <dbReference type="Pfam" id="PF05043"/>
    </source>
</evidence>
<dbReference type="AlphaFoldDB" id="A0A4R9BZX7"/>
<reference evidence="5 6" key="1">
    <citation type="submission" date="2019-01" db="EMBL/GenBank/DDBJ databases">
        <title>Draft Genome Sequences of Helcococcus ovis Strains Isolated from the Uterus and Vagina of Dairy Cows with Metritis.</title>
        <authorList>
            <person name="Cunha F."/>
            <person name="Jeon S.J."/>
            <person name="Kutzer P."/>
            <person name="Galvao K.N."/>
        </authorList>
    </citation>
    <scope>NUCLEOTIDE SEQUENCE [LARGE SCALE GENOMIC DNA]</scope>
    <source>
        <strain evidence="5 6">KG-37</strain>
    </source>
</reference>
<dbReference type="Pfam" id="PF08270">
    <property type="entry name" value="PRD_Mga"/>
    <property type="match status" value="1"/>
</dbReference>
<dbReference type="InterPro" id="IPR050661">
    <property type="entry name" value="BglG_antiterminators"/>
</dbReference>
<dbReference type="PANTHER" id="PTHR30185:SF18">
    <property type="entry name" value="TRANSCRIPTIONAL REGULATOR MTLR"/>
    <property type="match status" value="1"/>
</dbReference>